<evidence type="ECO:0000313" key="2">
    <source>
        <dbReference type="Proteomes" id="UP001172457"/>
    </source>
</evidence>
<gene>
    <name evidence="1" type="ORF">OSB04_032022</name>
</gene>
<reference evidence="1" key="1">
    <citation type="submission" date="2023-03" db="EMBL/GenBank/DDBJ databases">
        <title>Chromosome-scale reference genome and RAD-based genetic map of yellow starthistle (Centaurea solstitialis) reveal putative structural variation and QTLs associated with invader traits.</title>
        <authorList>
            <person name="Reatini B."/>
            <person name="Cang F.A."/>
            <person name="Jiang Q."/>
            <person name="Mckibben M.T.W."/>
            <person name="Barker M.S."/>
            <person name="Rieseberg L.H."/>
            <person name="Dlugosch K.M."/>
        </authorList>
    </citation>
    <scope>NUCLEOTIDE SEQUENCE</scope>
    <source>
        <strain evidence="1">CAN-66</strain>
        <tissue evidence="1">Leaf</tissue>
    </source>
</reference>
<sequence>MEDVETNGMGVPLGPVPVTRGGVTAGTGRVPVSYRSRYNMSNLTKLEFATLDVNGKNYMSWTIDVKMHLESMGILDTLKEVNLCSSQDRAKANIFLRRHVDDMLKFEYLNTNDPSIFRERFDHQKEALLPAARDE</sequence>
<name>A0AA38SBW3_9ASTR</name>
<accession>A0AA38SBW3</accession>
<evidence type="ECO:0000313" key="1">
    <source>
        <dbReference type="EMBL" id="KAJ9539289.1"/>
    </source>
</evidence>
<dbReference type="Proteomes" id="UP001172457">
    <property type="component" value="Chromosome 8"/>
</dbReference>
<keyword evidence="2" id="KW-1185">Reference proteome</keyword>
<organism evidence="1 2">
    <name type="scientific">Centaurea solstitialis</name>
    <name type="common">yellow star-thistle</name>
    <dbReference type="NCBI Taxonomy" id="347529"/>
    <lineage>
        <taxon>Eukaryota</taxon>
        <taxon>Viridiplantae</taxon>
        <taxon>Streptophyta</taxon>
        <taxon>Embryophyta</taxon>
        <taxon>Tracheophyta</taxon>
        <taxon>Spermatophyta</taxon>
        <taxon>Magnoliopsida</taxon>
        <taxon>eudicotyledons</taxon>
        <taxon>Gunneridae</taxon>
        <taxon>Pentapetalae</taxon>
        <taxon>asterids</taxon>
        <taxon>campanulids</taxon>
        <taxon>Asterales</taxon>
        <taxon>Asteraceae</taxon>
        <taxon>Carduoideae</taxon>
        <taxon>Cardueae</taxon>
        <taxon>Centaureinae</taxon>
        <taxon>Centaurea</taxon>
    </lineage>
</organism>
<dbReference type="PANTHER" id="PTHR33325:SF12">
    <property type="entry name" value="ZINC FINGER, CCHC-TYPE-RELATED"/>
    <property type="match status" value="1"/>
</dbReference>
<proteinExistence type="predicted"/>
<dbReference type="AlphaFoldDB" id="A0AA38SBW3"/>
<protein>
    <submittedName>
        <fullName evidence="1">Uncharacterized protein</fullName>
    </submittedName>
</protein>
<comment type="caution">
    <text evidence="1">The sequence shown here is derived from an EMBL/GenBank/DDBJ whole genome shotgun (WGS) entry which is preliminary data.</text>
</comment>
<dbReference type="EMBL" id="JARYMX010000008">
    <property type="protein sequence ID" value="KAJ9539289.1"/>
    <property type="molecule type" value="Genomic_DNA"/>
</dbReference>
<dbReference type="PANTHER" id="PTHR33325">
    <property type="entry name" value="ZINC FINGER, CCHC-TYPE-RELATED"/>
    <property type="match status" value="1"/>
</dbReference>